<evidence type="ECO:0000256" key="2">
    <source>
        <dbReference type="ARBA" id="ARBA00004651"/>
    </source>
</evidence>
<dbReference type="Gene3D" id="1.20.140.150">
    <property type="match status" value="1"/>
</dbReference>
<evidence type="ECO:0000256" key="9">
    <source>
        <dbReference type="ARBA" id="ARBA00023136"/>
    </source>
</evidence>
<keyword evidence="4" id="KW-0796">Tight junction</keyword>
<comment type="subcellular location">
    <subcellularLocation>
        <location evidence="1">Cell junction</location>
        <location evidence="1">Tight junction</location>
    </subcellularLocation>
    <subcellularLocation>
        <location evidence="2">Cell membrane</location>
        <topology evidence="2">Multi-pass membrane protein</topology>
    </subcellularLocation>
</comment>
<feature type="chain" id="PRO_5043994407" description="Claudin 23a" evidence="11">
    <location>
        <begin position="20"/>
        <end position="218"/>
    </location>
</feature>
<dbReference type="PANTHER" id="PTHR12002">
    <property type="entry name" value="CLAUDIN"/>
    <property type="match status" value="1"/>
</dbReference>
<keyword evidence="11" id="KW-0732">Signal</keyword>
<dbReference type="Proteomes" id="UP001501920">
    <property type="component" value="Chromosome 11"/>
</dbReference>
<evidence type="ECO:0000256" key="10">
    <source>
        <dbReference type="SAM" id="Phobius"/>
    </source>
</evidence>
<keyword evidence="13" id="KW-1185">Reference proteome</keyword>
<reference evidence="12" key="3">
    <citation type="submission" date="2025-09" db="UniProtKB">
        <authorList>
            <consortium name="Ensembl"/>
        </authorList>
    </citation>
    <scope>IDENTIFICATION</scope>
</reference>
<dbReference type="GO" id="GO:0005886">
    <property type="term" value="C:plasma membrane"/>
    <property type="evidence" value="ECO:0007669"/>
    <property type="project" value="UniProtKB-SubCell"/>
</dbReference>
<dbReference type="GO" id="GO:0005923">
    <property type="term" value="C:bicellular tight junction"/>
    <property type="evidence" value="ECO:0007669"/>
    <property type="project" value="UniProtKB-SubCell"/>
</dbReference>
<evidence type="ECO:0000256" key="3">
    <source>
        <dbReference type="ARBA" id="ARBA00008295"/>
    </source>
</evidence>
<keyword evidence="6 10" id="KW-0812">Transmembrane</keyword>
<dbReference type="STRING" id="42514.ENSPNAP00000036312"/>
<evidence type="ECO:0000256" key="7">
    <source>
        <dbReference type="ARBA" id="ARBA00022949"/>
    </source>
</evidence>
<evidence type="ECO:0000256" key="5">
    <source>
        <dbReference type="ARBA" id="ARBA00022475"/>
    </source>
</evidence>
<keyword evidence="5" id="KW-1003">Cell membrane</keyword>
<reference evidence="12 13" key="1">
    <citation type="submission" date="2020-10" db="EMBL/GenBank/DDBJ databases">
        <title>Pygocentrus nattereri (red-bellied piranha) genome, fPygNat1, primary haplotype.</title>
        <authorList>
            <person name="Myers G."/>
            <person name="Meyer A."/>
            <person name="Karagic N."/>
            <person name="Pippel M."/>
            <person name="Winkler S."/>
            <person name="Tracey A."/>
            <person name="Wood J."/>
            <person name="Formenti G."/>
            <person name="Howe K."/>
            <person name="Fedrigo O."/>
            <person name="Jarvis E.D."/>
        </authorList>
    </citation>
    <scope>NUCLEOTIDE SEQUENCE [LARGE SCALE GENOMIC DNA]</scope>
</reference>
<dbReference type="InterPro" id="IPR004031">
    <property type="entry name" value="PMP22/EMP/MP20/Claudin"/>
</dbReference>
<dbReference type="Pfam" id="PF00822">
    <property type="entry name" value="PMP22_Claudin"/>
    <property type="match status" value="1"/>
</dbReference>
<feature type="transmembrane region" description="Helical" evidence="10">
    <location>
        <begin position="155"/>
        <end position="176"/>
    </location>
</feature>
<keyword evidence="8 10" id="KW-1133">Transmembrane helix</keyword>
<evidence type="ECO:0000256" key="4">
    <source>
        <dbReference type="ARBA" id="ARBA00022427"/>
    </source>
</evidence>
<evidence type="ECO:0000313" key="12">
    <source>
        <dbReference type="Ensembl" id="ENSPNAP00000036312.2"/>
    </source>
</evidence>
<dbReference type="PRINTS" id="PR01077">
    <property type="entry name" value="CLAUDIN"/>
</dbReference>
<keyword evidence="9 10" id="KW-0472">Membrane</keyword>
<feature type="transmembrane region" description="Helical" evidence="10">
    <location>
        <begin position="113"/>
        <end position="135"/>
    </location>
</feature>
<dbReference type="AlphaFoldDB" id="A0A3B4EIJ1"/>
<comment type="similarity">
    <text evidence="3">Belongs to the claudin family.</text>
</comment>
<evidence type="ECO:0000256" key="1">
    <source>
        <dbReference type="ARBA" id="ARBA00004435"/>
    </source>
</evidence>
<sequence length="218" mass="24445">MRSPGILLLGLVFAPCGWILDLTSTVAPNWRTIHNISGEPPDLVLHQGIWDICRSFTESRDVLCNHEDSEYFNNQIIEIARRMMVASLIVTLIGLGVATIGTHCWTDKPRWSVAGLGGLFIFSSGVLTIIPVAWYHHILPYINSPSSDIRLGYCIVLGYTGGITELLGGIVMFGGVCRCRYGMKRNKILHLEYFFSAFDLSCFLVSIFRNPRTWFSQV</sequence>
<proteinExistence type="inferred from homology"/>
<evidence type="ECO:0000256" key="11">
    <source>
        <dbReference type="SAM" id="SignalP"/>
    </source>
</evidence>
<keyword evidence="7" id="KW-0965">Cell junction</keyword>
<evidence type="ECO:0008006" key="14">
    <source>
        <dbReference type="Google" id="ProtNLM"/>
    </source>
</evidence>
<feature type="transmembrane region" description="Helical" evidence="10">
    <location>
        <begin position="79"/>
        <end position="101"/>
    </location>
</feature>
<evidence type="ECO:0000256" key="8">
    <source>
        <dbReference type="ARBA" id="ARBA00022989"/>
    </source>
</evidence>
<organism evidence="12 13">
    <name type="scientific">Pygocentrus nattereri</name>
    <name type="common">Red-bellied piranha</name>
    <dbReference type="NCBI Taxonomy" id="42514"/>
    <lineage>
        <taxon>Eukaryota</taxon>
        <taxon>Metazoa</taxon>
        <taxon>Chordata</taxon>
        <taxon>Craniata</taxon>
        <taxon>Vertebrata</taxon>
        <taxon>Euteleostomi</taxon>
        <taxon>Actinopterygii</taxon>
        <taxon>Neopterygii</taxon>
        <taxon>Teleostei</taxon>
        <taxon>Ostariophysi</taxon>
        <taxon>Characiformes</taxon>
        <taxon>Characoidei</taxon>
        <taxon>Pygocentrus</taxon>
    </lineage>
</organism>
<dbReference type="Ensembl" id="ENSPNAT00000030680.2">
    <property type="protein sequence ID" value="ENSPNAP00000036312.2"/>
    <property type="gene ID" value="ENSPNAG00000005097.2"/>
</dbReference>
<evidence type="ECO:0000313" key="13">
    <source>
        <dbReference type="Proteomes" id="UP001501920"/>
    </source>
</evidence>
<dbReference type="GO" id="GO:0005198">
    <property type="term" value="F:structural molecule activity"/>
    <property type="evidence" value="ECO:0007669"/>
    <property type="project" value="InterPro"/>
</dbReference>
<name>A0A3B4EIJ1_PYGNA</name>
<accession>A0A3B4EIJ1</accession>
<protein>
    <recommendedName>
        <fullName evidence="14">Claudin 23a</fullName>
    </recommendedName>
</protein>
<dbReference type="GeneTree" id="ENSGT00390000006975"/>
<feature type="signal peptide" evidence="11">
    <location>
        <begin position="1"/>
        <end position="19"/>
    </location>
</feature>
<dbReference type="OMA" id="IGTHCWT"/>
<dbReference type="InterPro" id="IPR006187">
    <property type="entry name" value="Claudin"/>
</dbReference>
<reference evidence="12" key="2">
    <citation type="submission" date="2025-08" db="UniProtKB">
        <authorList>
            <consortium name="Ensembl"/>
        </authorList>
    </citation>
    <scope>IDENTIFICATION</scope>
</reference>
<evidence type="ECO:0000256" key="6">
    <source>
        <dbReference type="ARBA" id="ARBA00022692"/>
    </source>
</evidence>
<dbReference type="OrthoDB" id="8790791at2759"/>